<proteinExistence type="predicted"/>
<evidence type="ECO:0008006" key="4">
    <source>
        <dbReference type="Google" id="ProtNLM"/>
    </source>
</evidence>
<dbReference type="InterPro" id="IPR028994">
    <property type="entry name" value="Integrin_alpha_N"/>
</dbReference>
<organism evidence="2 3">
    <name type="scientific">Cohaesibacter gelatinilyticus</name>
    <dbReference type="NCBI Taxonomy" id="372072"/>
    <lineage>
        <taxon>Bacteria</taxon>
        <taxon>Pseudomonadati</taxon>
        <taxon>Pseudomonadota</taxon>
        <taxon>Alphaproteobacteria</taxon>
        <taxon>Hyphomicrobiales</taxon>
        <taxon>Cohaesibacteraceae</taxon>
    </lineage>
</organism>
<keyword evidence="3" id="KW-1185">Reference proteome</keyword>
<dbReference type="Proteomes" id="UP000219439">
    <property type="component" value="Unassembled WGS sequence"/>
</dbReference>
<dbReference type="AlphaFoldDB" id="A0A285NFE0"/>
<evidence type="ECO:0000313" key="2">
    <source>
        <dbReference type="EMBL" id="SNZ06371.1"/>
    </source>
</evidence>
<protein>
    <recommendedName>
        <fullName evidence="4">Repeat domain-containing protein</fullName>
    </recommendedName>
</protein>
<evidence type="ECO:0000256" key="1">
    <source>
        <dbReference type="SAM" id="MobiDB-lite"/>
    </source>
</evidence>
<feature type="compositionally biased region" description="Polar residues" evidence="1">
    <location>
        <begin position="9"/>
        <end position="19"/>
    </location>
</feature>
<name>A0A285NFE0_9HYPH</name>
<dbReference type="EMBL" id="OBEL01000001">
    <property type="protein sequence ID" value="SNZ06371.1"/>
    <property type="molecule type" value="Genomic_DNA"/>
</dbReference>
<sequence length="376" mass="40682">MASPFAENPDQQHSPQSAFSRPKPSLKHFRQLYLSVLCLPFLMSPAIAMNSKGLSLQKLHTQQPVKELLVQSNDGKGQSVYVRQGTNWHRAIGCDDGSNDLCLIKAPPQASPSLPASQGKALRDGQVATARDGDIRVAWLTGPTSRYQHGVLGDAIEAEGVAVQLKNGQYRHFKLPKDSVFEDLVPRLTDLDGDGRNELVLVRSYLGAGAAIAILGIRDNELRLLAETPAIGRANRWLNPSVLADLSGNGRPEIGLVRTPHIGGQLQIWRFDGKKLTQSNKANGFSNHSIGSRALGLSSVVVKNNASRIIIPDAKQSALLVLDGKTLNILGRVSLPSRPTTDFALIRQPTGKQQILLGLSDGHLYSLTNPNGDLFD</sequence>
<gene>
    <name evidence="2" type="ORF">SAMN06265368_0397</name>
</gene>
<reference evidence="2 3" key="1">
    <citation type="submission" date="2017-09" db="EMBL/GenBank/DDBJ databases">
        <authorList>
            <person name="Ehlers B."/>
            <person name="Leendertz F.H."/>
        </authorList>
    </citation>
    <scope>NUCLEOTIDE SEQUENCE [LARGE SCALE GENOMIC DNA]</scope>
    <source>
        <strain evidence="2 3">DSM 18289</strain>
    </source>
</reference>
<evidence type="ECO:0000313" key="3">
    <source>
        <dbReference type="Proteomes" id="UP000219439"/>
    </source>
</evidence>
<dbReference type="SUPFAM" id="SSF69318">
    <property type="entry name" value="Integrin alpha N-terminal domain"/>
    <property type="match status" value="1"/>
</dbReference>
<feature type="region of interest" description="Disordered" evidence="1">
    <location>
        <begin position="1"/>
        <end position="23"/>
    </location>
</feature>
<accession>A0A285NFE0</accession>
<dbReference type="OrthoDB" id="58662at2"/>
<dbReference type="RefSeq" id="WP_097151723.1">
    <property type="nucleotide sequence ID" value="NZ_OBEL01000001.1"/>
</dbReference>